<dbReference type="SUPFAM" id="SSF46785">
    <property type="entry name" value="Winged helix' DNA-binding domain"/>
    <property type="match status" value="1"/>
</dbReference>
<dbReference type="Gene3D" id="1.10.10.10">
    <property type="entry name" value="Winged helix-like DNA-binding domain superfamily/Winged helix DNA-binding domain"/>
    <property type="match status" value="1"/>
</dbReference>
<dbReference type="InterPro" id="IPR058163">
    <property type="entry name" value="LysR-type_TF_proteobact-type"/>
</dbReference>
<evidence type="ECO:0000313" key="6">
    <source>
        <dbReference type="EMBL" id="TWC07517.1"/>
    </source>
</evidence>
<reference evidence="6 7" key="1">
    <citation type="submission" date="2019-06" db="EMBL/GenBank/DDBJ databases">
        <title>Genomic Encyclopedia of Type Strains, Phase IV (KMG-V): Genome sequencing to study the core and pangenomes of soil and plant-associated prokaryotes.</title>
        <authorList>
            <person name="Whitman W."/>
        </authorList>
    </citation>
    <scope>NUCLEOTIDE SEQUENCE [LARGE SCALE GENOMIC DNA]</scope>
    <source>
        <strain evidence="6 7">BR 10355</strain>
    </source>
</reference>
<keyword evidence="2" id="KW-0805">Transcription regulation</keyword>
<evidence type="ECO:0000256" key="3">
    <source>
        <dbReference type="ARBA" id="ARBA00023125"/>
    </source>
</evidence>
<dbReference type="InterPro" id="IPR000847">
    <property type="entry name" value="LysR_HTH_N"/>
</dbReference>
<keyword evidence="3" id="KW-0238">DNA-binding</keyword>
<feature type="domain" description="HTH lysR-type" evidence="5">
    <location>
        <begin position="12"/>
        <end position="69"/>
    </location>
</feature>
<proteinExistence type="inferred from homology"/>
<evidence type="ECO:0000256" key="2">
    <source>
        <dbReference type="ARBA" id="ARBA00023015"/>
    </source>
</evidence>
<accession>A0A560MJG6</accession>
<dbReference type="Proteomes" id="UP000321304">
    <property type="component" value="Unassembled WGS sequence"/>
</dbReference>
<organism evidence="6 7">
    <name type="scientific">Bradyrhizobium macuxiense</name>
    <dbReference type="NCBI Taxonomy" id="1755647"/>
    <lineage>
        <taxon>Bacteria</taxon>
        <taxon>Pseudomonadati</taxon>
        <taxon>Pseudomonadota</taxon>
        <taxon>Alphaproteobacteria</taxon>
        <taxon>Hyphomicrobiales</taxon>
        <taxon>Nitrobacteraceae</taxon>
        <taxon>Bradyrhizobium</taxon>
    </lineage>
</organism>
<dbReference type="PRINTS" id="PR00039">
    <property type="entry name" value="HTHLYSR"/>
</dbReference>
<comment type="caution">
    <text evidence="6">The sequence shown here is derived from an EMBL/GenBank/DDBJ whole genome shotgun (WGS) entry which is preliminary data.</text>
</comment>
<dbReference type="PROSITE" id="PS50931">
    <property type="entry name" value="HTH_LYSR"/>
    <property type="match status" value="1"/>
</dbReference>
<dbReference type="GO" id="GO:0043565">
    <property type="term" value="F:sequence-specific DNA binding"/>
    <property type="evidence" value="ECO:0007669"/>
    <property type="project" value="TreeGrafter"/>
</dbReference>
<evidence type="ECO:0000256" key="1">
    <source>
        <dbReference type="ARBA" id="ARBA00009437"/>
    </source>
</evidence>
<protein>
    <submittedName>
        <fullName evidence="6">Regulatory helix-turn-helix LysR family protein</fullName>
    </submittedName>
</protein>
<dbReference type="Pfam" id="PF00126">
    <property type="entry name" value="HTH_1"/>
    <property type="match status" value="1"/>
</dbReference>
<evidence type="ECO:0000313" key="7">
    <source>
        <dbReference type="Proteomes" id="UP000321304"/>
    </source>
</evidence>
<dbReference type="AlphaFoldDB" id="A0A560MJG6"/>
<evidence type="ECO:0000259" key="5">
    <source>
        <dbReference type="PROSITE" id="PS50931"/>
    </source>
</evidence>
<comment type="similarity">
    <text evidence="1">Belongs to the LysR transcriptional regulatory family.</text>
</comment>
<dbReference type="GO" id="GO:0006351">
    <property type="term" value="P:DNA-templated transcription"/>
    <property type="evidence" value="ECO:0007669"/>
    <property type="project" value="TreeGrafter"/>
</dbReference>
<dbReference type="GO" id="GO:0003700">
    <property type="term" value="F:DNA-binding transcription factor activity"/>
    <property type="evidence" value="ECO:0007669"/>
    <property type="project" value="InterPro"/>
</dbReference>
<dbReference type="FunFam" id="1.10.10.10:FF:000038">
    <property type="entry name" value="Glycine cleavage system transcriptional activator"/>
    <property type="match status" value="1"/>
</dbReference>
<dbReference type="PANTHER" id="PTHR30537:SF74">
    <property type="entry name" value="HTH-TYPE TRANSCRIPTIONAL REGULATOR TRPI"/>
    <property type="match status" value="1"/>
</dbReference>
<dbReference type="InterPro" id="IPR036390">
    <property type="entry name" value="WH_DNA-bd_sf"/>
</dbReference>
<keyword evidence="4" id="KW-0804">Transcription</keyword>
<keyword evidence="7" id="KW-1185">Reference proteome</keyword>
<dbReference type="EMBL" id="VITY01000001">
    <property type="protein sequence ID" value="TWC07517.1"/>
    <property type="molecule type" value="Genomic_DNA"/>
</dbReference>
<dbReference type="PANTHER" id="PTHR30537">
    <property type="entry name" value="HTH-TYPE TRANSCRIPTIONAL REGULATOR"/>
    <property type="match status" value="1"/>
</dbReference>
<sequence length="210" mass="22725">MSNSRAMTYALPPLNALRAFEAAARHLSFKLAAHELHVTPAAVGQQVKALEARLGVQLFERLHKQLILTAAGQAYLPGVSEGFRHIADATAQLKPAGAVLLQLGVHGSFDLRRLKLAEFRSAHLEIGLQVLQPAGLHELAEGKVDLLIARGLGHHPGHRCDRVNEGSGLGDWLIVPEGTADCPEVVSFREWLRAAQAENPLANHRPRLVG</sequence>
<name>A0A560MJG6_9BRAD</name>
<gene>
    <name evidence="6" type="ORF">FBZ93_101810</name>
</gene>
<dbReference type="Gene3D" id="3.40.190.10">
    <property type="entry name" value="Periplasmic binding protein-like II"/>
    <property type="match status" value="1"/>
</dbReference>
<dbReference type="InterPro" id="IPR036388">
    <property type="entry name" value="WH-like_DNA-bd_sf"/>
</dbReference>
<evidence type="ECO:0000256" key="4">
    <source>
        <dbReference type="ARBA" id="ARBA00023163"/>
    </source>
</evidence>